<dbReference type="SUPFAM" id="SSF53756">
    <property type="entry name" value="UDP-Glycosyltransferase/glycogen phosphorylase"/>
    <property type="match status" value="1"/>
</dbReference>
<dbReference type="Proteomes" id="UP000198282">
    <property type="component" value="Unassembled WGS sequence"/>
</dbReference>
<keyword evidence="1 4" id="KW-0808">Transferase</keyword>
<dbReference type="AlphaFoldDB" id="A0A239JFB2"/>
<dbReference type="GO" id="GO:0016757">
    <property type="term" value="F:glycosyltransferase activity"/>
    <property type="evidence" value="ECO:0007669"/>
    <property type="project" value="InterPro"/>
</dbReference>
<protein>
    <submittedName>
        <fullName evidence="4">Glycosyl transferases group 1</fullName>
    </submittedName>
</protein>
<feature type="compositionally biased region" description="Low complexity" evidence="2">
    <location>
        <begin position="220"/>
        <end position="234"/>
    </location>
</feature>
<dbReference type="PANTHER" id="PTHR12526">
    <property type="entry name" value="GLYCOSYLTRANSFERASE"/>
    <property type="match status" value="1"/>
</dbReference>
<keyword evidence="5" id="KW-1185">Reference proteome</keyword>
<dbReference type="PANTHER" id="PTHR12526:SF627">
    <property type="entry name" value="D-RHAMNOSYLTRANSFERASE WBPZ"/>
    <property type="match status" value="1"/>
</dbReference>
<dbReference type="EMBL" id="FZOD01000022">
    <property type="protein sequence ID" value="SNT03983.1"/>
    <property type="molecule type" value="Genomic_DNA"/>
</dbReference>
<feature type="region of interest" description="Disordered" evidence="2">
    <location>
        <begin position="218"/>
        <end position="271"/>
    </location>
</feature>
<dbReference type="Gene3D" id="3.40.50.2000">
    <property type="entry name" value="Glycogen Phosphorylase B"/>
    <property type="match status" value="4"/>
</dbReference>
<evidence type="ECO:0000259" key="3">
    <source>
        <dbReference type="Pfam" id="PF00534"/>
    </source>
</evidence>
<sequence>MSGTRMSSVVFACMDADTLGGIQRVTHTVAQGLADRGHDVHVIGLHRAEIPFRYVEQPGYTRHVIHHTPIGKVSQRGARRERRMLEGLFHQVGPGFAVLSSPGVVPRLKPLLPERLLPIGQYHGSYEHARGSWHLRSVRGHYGGLEKAVFLSEDDAWLFSEHALLPNTWTIPNPLPAWPSQTAGLTRRRVLGVGRLEGVKRFDRLISAFAEACRMADSQGSAPHGAASHGAAPHNALPNGAHPDGTDRHGAVRNAPSDGADLHGAASRDVPPNGADAGWELHLIGEGAELERLRAHALACGVAGQVVFRGTVAASGMEREYLDGSVLGLSSEHEGLPLVIGEAASYGVPTVAFDVSGGVRSLVLDRETGLLVPPGDVTAFAAALAALMASTEERRRLGTAARAHVEAFRLDRVLDRWEILFEQVTR</sequence>
<organism evidence="4 5">
    <name type="scientific">Streptosporangium subroseum</name>
    <dbReference type="NCBI Taxonomy" id="106412"/>
    <lineage>
        <taxon>Bacteria</taxon>
        <taxon>Bacillati</taxon>
        <taxon>Actinomycetota</taxon>
        <taxon>Actinomycetes</taxon>
        <taxon>Streptosporangiales</taxon>
        <taxon>Streptosporangiaceae</taxon>
        <taxon>Streptosporangium</taxon>
    </lineage>
</organism>
<feature type="domain" description="Glycosyl transferase family 1" evidence="3">
    <location>
        <begin position="277"/>
        <end position="403"/>
    </location>
</feature>
<evidence type="ECO:0000256" key="1">
    <source>
        <dbReference type="ARBA" id="ARBA00022679"/>
    </source>
</evidence>
<proteinExistence type="predicted"/>
<evidence type="ECO:0000313" key="5">
    <source>
        <dbReference type="Proteomes" id="UP000198282"/>
    </source>
</evidence>
<gene>
    <name evidence="4" type="ORF">SAMN05216276_102285</name>
</gene>
<reference evidence="4 5" key="1">
    <citation type="submission" date="2017-06" db="EMBL/GenBank/DDBJ databases">
        <authorList>
            <person name="Kim H.J."/>
            <person name="Triplett B.A."/>
        </authorList>
    </citation>
    <scope>NUCLEOTIDE SEQUENCE [LARGE SCALE GENOMIC DNA]</scope>
    <source>
        <strain evidence="4 5">CGMCC 4.2132</strain>
    </source>
</reference>
<evidence type="ECO:0000313" key="4">
    <source>
        <dbReference type="EMBL" id="SNT03983.1"/>
    </source>
</evidence>
<dbReference type="InterPro" id="IPR001296">
    <property type="entry name" value="Glyco_trans_1"/>
</dbReference>
<accession>A0A239JFB2</accession>
<name>A0A239JFB2_9ACTN</name>
<dbReference type="Pfam" id="PF00534">
    <property type="entry name" value="Glycos_transf_1"/>
    <property type="match status" value="1"/>
</dbReference>
<evidence type="ECO:0000256" key="2">
    <source>
        <dbReference type="SAM" id="MobiDB-lite"/>
    </source>
</evidence>